<dbReference type="SUPFAM" id="SSF52047">
    <property type="entry name" value="RNI-like"/>
    <property type="match status" value="1"/>
</dbReference>
<dbReference type="Gene3D" id="3.80.10.10">
    <property type="entry name" value="Ribonuclease Inhibitor"/>
    <property type="match status" value="1"/>
</dbReference>
<evidence type="ECO:0000259" key="1">
    <source>
        <dbReference type="Pfam" id="PF12937"/>
    </source>
</evidence>
<proteinExistence type="predicted"/>
<keyword evidence="3" id="KW-1185">Reference proteome</keyword>
<name>A0A2P5A6V3_PARAD</name>
<reference evidence="3" key="1">
    <citation type="submission" date="2016-06" db="EMBL/GenBank/DDBJ databases">
        <title>Parallel loss of symbiosis genes in relatives of nitrogen-fixing non-legume Parasponia.</title>
        <authorList>
            <person name="Van Velzen R."/>
            <person name="Holmer R."/>
            <person name="Bu F."/>
            <person name="Rutten L."/>
            <person name="Van Zeijl A."/>
            <person name="Liu W."/>
            <person name="Santuari L."/>
            <person name="Cao Q."/>
            <person name="Sharma T."/>
            <person name="Shen D."/>
            <person name="Roswanjaya Y."/>
            <person name="Wardhani T."/>
            <person name="Kalhor M.S."/>
            <person name="Jansen J."/>
            <person name="Van den Hoogen J."/>
            <person name="Gungor B."/>
            <person name="Hartog M."/>
            <person name="Hontelez J."/>
            <person name="Verver J."/>
            <person name="Yang W.-C."/>
            <person name="Schijlen E."/>
            <person name="Repin R."/>
            <person name="Schilthuizen M."/>
            <person name="Schranz E."/>
            <person name="Heidstra R."/>
            <person name="Miyata K."/>
            <person name="Fedorova E."/>
            <person name="Kohlen W."/>
            <person name="Bisseling T."/>
            <person name="Smit S."/>
            <person name="Geurts R."/>
        </authorList>
    </citation>
    <scope>NUCLEOTIDE SEQUENCE [LARGE SCALE GENOMIC DNA]</scope>
    <source>
        <strain evidence="3">cv. WU1-14</strain>
    </source>
</reference>
<accession>A0A2P5A6V3</accession>
<sequence length="450" mass="50616">MEHLPPSLVIEILSRLTDSADLIRCRVVSKTLNAMSYEVRSLNHLCTLSSYIKSRTRGANPHPQAAMPFKTVFKDLVRSSRSLESVSISVEKSLGTKSYDEVEDDDDDLYLTEPGFLREWLLAIGGGLRSISISDFWSQSSWRRSDALALISSLCNNLLELELKNTWLSVDGLNPMPKLTNLTLEFLRLDDEDLNKVNECFPGLQVLNLIGVGGLKEPKIDLKHLKICHWTISNAPLSLTILAPSLVELKLECVKPRSLVVETPSLSNLHLIIEKAEEFKMKDFLCLKSLQLESWNLFSLMGKFGSSRTIKMLAVNVPKHTESIAPTLTFERVFDSFPNLSSLKLGPGAWSEMEALFCSKGLEDMVGMNGLKEITAHVLIDEVDTSLLFISSILKRCSNLSNMAVLVHGEVGPRIASKFVSKCRADWPRIRWRWGFWKEGTEDSWVSDWT</sequence>
<dbReference type="SUPFAM" id="SSF81383">
    <property type="entry name" value="F-box domain"/>
    <property type="match status" value="1"/>
</dbReference>
<dbReference type="InterPro" id="IPR036047">
    <property type="entry name" value="F-box-like_dom_sf"/>
</dbReference>
<dbReference type="InterPro" id="IPR044809">
    <property type="entry name" value="AUF1-like"/>
</dbReference>
<dbReference type="EMBL" id="JXTB01000840">
    <property type="protein sequence ID" value="PON32272.1"/>
    <property type="molecule type" value="Genomic_DNA"/>
</dbReference>
<gene>
    <name evidence="2" type="ORF">PanWU01x14_362780</name>
</gene>
<evidence type="ECO:0000313" key="2">
    <source>
        <dbReference type="EMBL" id="PON32272.1"/>
    </source>
</evidence>
<comment type="caution">
    <text evidence="2">The sequence shown here is derived from an EMBL/GenBank/DDBJ whole genome shotgun (WGS) entry which is preliminary data.</text>
</comment>
<dbReference type="InterPro" id="IPR001810">
    <property type="entry name" value="F-box_dom"/>
</dbReference>
<evidence type="ECO:0000313" key="3">
    <source>
        <dbReference type="Proteomes" id="UP000237105"/>
    </source>
</evidence>
<protein>
    <submittedName>
        <fullName evidence="2">F-box domain containing protein</fullName>
    </submittedName>
</protein>
<organism evidence="2 3">
    <name type="scientific">Parasponia andersonii</name>
    <name type="common">Sponia andersonii</name>
    <dbReference type="NCBI Taxonomy" id="3476"/>
    <lineage>
        <taxon>Eukaryota</taxon>
        <taxon>Viridiplantae</taxon>
        <taxon>Streptophyta</taxon>
        <taxon>Embryophyta</taxon>
        <taxon>Tracheophyta</taxon>
        <taxon>Spermatophyta</taxon>
        <taxon>Magnoliopsida</taxon>
        <taxon>eudicotyledons</taxon>
        <taxon>Gunneridae</taxon>
        <taxon>Pentapetalae</taxon>
        <taxon>rosids</taxon>
        <taxon>fabids</taxon>
        <taxon>Rosales</taxon>
        <taxon>Cannabaceae</taxon>
        <taxon>Parasponia</taxon>
    </lineage>
</organism>
<dbReference type="InterPro" id="IPR032675">
    <property type="entry name" value="LRR_dom_sf"/>
</dbReference>
<dbReference type="AlphaFoldDB" id="A0A2P5A6V3"/>
<dbReference type="Proteomes" id="UP000237105">
    <property type="component" value="Unassembled WGS sequence"/>
</dbReference>
<dbReference type="Pfam" id="PF12937">
    <property type="entry name" value="F-box-like"/>
    <property type="match status" value="1"/>
</dbReference>
<dbReference type="PANTHER" id="PTHR31215">
    <property type="entry name" value="OS05G0510400 PROTEIN-RELATED"/>
    <property type="match status" value="1"/>
</dbReference>
<dbReference type="OrthoDB" id="2242903at2759"/>
<feature type="domain" description="F-box" evidence="1">
    <location>
        <begin position="2"/>
        <end position="38"/>
    </location>
</feature>